<protein>
    <submittedName>
        <fullName evidence="2">Hint domain-containing protein</fullName>
    </submittedName>
</protein>
<dbReference type="RefSeq" id="WP_106202761.1">
    <property type="nucleotide sequence ID" value="NZ_PVTD01000001.1"/>
</dbReference>
<dbReference type="Pfam" id="PF13403">
    <property type="entry name" value="Hint_2"/>
    <property type="match status" value="1"/>
</dbReference>
<proteinExistence type="predicted"/>
<name>A0A2T0RXP2_9RHOB</name>
<organism evidence="2 3">
    <name type="scientific">Aliiruegeria haliotis</name>
    <dbReference type="NCBI Taxonomy" id="1280846"/>
    <lineage>
        <taxon>Bacteria</taxon>
        <taxon>Pseudomonadati</taxon>
        <taxon>Pseudomonadota</taxon>
        <taxon>Alphaproteobacteria</taxon>
        <taxon>Rhodobacterales</taxon>
        <taxon>Roseobacteraceae</taxon>
        <taxon>Aliiruegeria</taxon>
    </lineage>
</organism>
<dbReference type="AlphaFoldDB" id="A0A2T0RXP2"/>
<keyword evidence="3" id="KW-1185">Reference proteome</keyword>
<sequence length="161" mass="17247">MGFSLFGSAARREPPAVAETLCTGIISTTPLYTFDGALPAASIVPGDRVISRTSGTAIVRDVVVREVTGLLVRMAPDTLGRARPEGFTLLAPDQRLFLRKATGAPVDGLYAARDLVDGDTVKWHEPKRPVRMIQLEFDDALILYAGGLEVEVATGPQRTAL</sequence>
<accession>A0A2T0RXP2</accession>
<dbReference type="EMBL" id="PVTD01000001">
    <property type="protein sequence ID" value="PRY25941.1"/>
    <property type="molecule type" value="Genomic_DNA"/>
</dbReference>
<evidence type="ECO:0000313" key="2">
    <source>
        <dbReference type="EMBL" id="PRY25941.1"/>
    </source>
</evidence>
<feature type="domain" description="Hedgehog/Intein (Hint)" evidence="1">
    <location>
        <begin position="29"/>
        <end position="151"/>
    </location>
</feature>
<evidence type="ECO:0000259" key="1">
    <source>
        <dbReference type="Pfam" id="PF13403"/>
    </source>
</evidence>
<gene>
    <name evidence="2" type="ORF">CLV78_10131</name>
</gene>
<dbReference type="OrthoDB" id="7873527at2"/>
<evidence type="ECO:0000313" key="3">
    <source>
        <dbReference type="Proteomes" id="UP000239480"/>
    </source>
</evidence>
<comment type="caution">
    <text evidence="2">The sequence shown here is derived from an EMBL/GenBank/DDBJ whole genome shotgun (WGS) entry which is preliminary data.</text>
</comment>
<dbReference type="Proteomes" id="UP000239480">
    <property type="component" value="Unassembled WGS sequence"/>
</dbReference>
<reference evidence="2 3" key="1">
    <citation type="submission" date="2018-03" db="EMBL/GenBank/DDBJ databases">
        <title>Genomic Encyclopedia of Archaeal and Bacterial Type Strains, Phase II (KMG-II): from individual species to whole genera.</title>
        <authorList>
            <person name="Goeker M."/>
        </authorList>
    </citation>
    <scope>NUCLEOTIDE SEQUENCE [LARGE SCALE GENOMIC DNA]</scope>
    <source>
        <strain evidence="2 3">DSM 29328</strain>
    </source>
</reference>
<dbReference type="InterPro" id="IPR028992">
    <property type="entry name" value="Hedgehog/Intein_dom"/>
</dbReference>